<feature type="region of interest" description="Disordered" evidence="1">
    <location>
        <begin position="29"/>
        <end position="57"/>
    </location>
</feature>
<dbReference type="Proteomes" id="UP000308271">
    <property type="component" value="Unassembled WGS sequence"/>
</dbReference>
<reference evidence="2 3" key="1">
    <citation type="submission" date="2019-05" db="EMBL/GenBank/DDBJ databases">
        <title>Draft Whole-Genome sequence of the green sulfur bacterium Chlorobaculum thiosulfatiphilum DSM 249.</title>
        <authorList>
            <person name="Meyer T.E."/>
            <person name="Kyndt J.A."/>
        </authorList>
    </citation>
    <scope>NUCLEOTIDE SEQUENCE [LARGE SCALE GENOMIC DNA]</scope>
    <source>
        <strain evidence="2 3">DSM 249</strain>
    </source>
</reference>
<organism evidence="2 3">
    <name type="scientific">Chlorobaculum thiosulfatiphilum</name>
    <name type="common">Chlorobium limicola f.sp. thiosulfatophilum</name>
    <dbReference type="NCBI Taxonomy" id="115852"/>
    <lineage>
        <taxon>Bacteria</taxon>
        <taxon>Pseudomonadati</taxon>
        <taxon>Chlorobiota</taxon>
        <taxon>Chlorobiia</taxon>
        <taxon>Chlorobiales</taxon>
        <taxon>Chlorobiaceae</taxon>
        <taxon>Chlorobaculum</taxon>
    </lineage>
</organism>
<sequence length="57" mass="6467">MATFFRWTNKNKPAKSCNATPACNVRFSSLKTRSEPRRKKPENQQIGRRTGAILSEG</sequence>
<evidence type="ECO:0000256" key="1">
    <source>
        <dbReference type="SAM" id="MobiDB-lite"/>
    </source>
</evidence>
<accession>A0A5C4S8P9</accession>
<dbReference type="EMBL" id="VDCH01000005">
    <property type="protein sequence ID" value="TNJ39537.1"/>
    <property type="molecule type" value="Genomic_DNA"/>
</dbReference>
<name>A0A5C4S8P9_CHLTI</name>
<proteinExistence type="predicted"/>
<evidence type="ECO:0000313" key="2">
    <source>
        <dbReference type="EMBL" id="TNJ39537.1"/>
    </source>
</evidence>
<keyword evidence="3" id="KW-1185">Reference proteome</keyword>
<evidence type="ECO:0000313" key="3">
    <source>
        <dbReference type="Proteomes" id="UP000308271"/>
    </source>
</evidence>
<gene>
    <name evidence="2" type="ORF">FGF66_04035</name>
</gene>
<comment type="caution">
    <text evidence="2">The sequence shown here is derived from an EMBL/GenBank/DDBJ whole genome shotgun (WGS) entry which is preliminary data.</text>
</comment>
<dbReference type="AlphaFoldDB" id="A0A5C4S8P9"/>
<dbReference type="OrthoDB" id="9954418at2"/>
<protein>
    <submittedName>
        <fullName evidence="2">Uncharacterized protein</fullName>
    </submittedName>
</protein>